<dbReference type="OMA" id="WTKAMKC"/>
<sequence>ALASGQSEQDHPVCSDCLRHVVAEVERQVEQAAEENRSYLEAHNRLQEEMSKASSPEDVATVEAEIAQMELEEKKLLSELEACRREEDEMVVELARQRRQEEQLRREEEDFWLSVAEYQLDLEEDEEERAATAAAITYATDELQRLRRSSVLNEMFHISQEGPFGTINGFRLGRLPEQLVPWEEVNAAWGQACLLLDALVKRCGLPTTQYRLLPRGSHSAVQVAGDVLELYSSDGGLSRFFLDRRFDLAMSAFLGCLREVARFLQRDPAMRLPFKIEGDKVGGFSVRVQFNQDERWTK</sequence>
<dbReference type="GO" id="GO:0034271">
    <property type="term" value="C:phosphatidylinositol 3-kinase complex, class III, type I"/>
    <property type="evidence" value="ECO:0007669"/>
    <property type="project" value="TreeGrafter"/>
</dbReference>
<comment type="caution">
    <text evidence="5">The sequence shown here is derived from an EMBL/GenBank/DDBJ whole genome shotgun (WGS) entry which is preliminary data.</text>
</comment>
<dbReference type="Gene3D" id="1.10.418.40">
    <property type="entry name" value="Autophagy protein 6/Beclin 1"/>
    <property type="match status" value="1"/>
</dbReference>
<comment type="similarity">
    <text evidence="1">Belongs to the beclin family.</text>
</comment>
<evidence type="ECO:0000256" key="1">
    <source>
        <dbReference type="ARBA" id="ARBA00005965"/>
    </source>
</evidence>
<feature type="non-terminal residue" evidence="5">
    <location>
        <position position="298"/>
    </location>
</feature>
<dbReference type="PANTHER" id="PTHR12768">
    <property type="entry name" value="BECLIN 1"/>
    <property type="match status" value="1"/>
</dbReference>
<evidence type="ECO:0000259" key="4">
    <source>
        <dbReference type="Pfam" id="PF17675"/>
    </source>
</evidence>
<dbReference type="OrthoDB" id="20368at2759"/>
<evidence type="ECO:0008006" key="7">
    <source>
        <dbReference type="Google" id="ProtNLM"/>
    </source>
</evidence>
<name>A0A813FZN8_POLGL</name>
<accession>A0A813FZN8</accession>
<dbReference type="InterPro" id="IPR007243">
    <property type="entry name" value="Atg6/Beclin"/>
</dbReference>
<protein>
    <recommendedName>
        <fullName evidence="7">Autophagy-related protein 6</fullName>
    </recommendedName>
</protein>
<dbReference type="InterPro" id="IPR041691">
    <property type="entry name" value="Atg6/beclin_CC"/>
</dbReference>
<gene>
    <name evidence="5" type="ORF">PGLA1383_LOCUS36787</name>
</gene>
<dbReference type="Pfam" id="PF04111">
    <property type="entry name" value="APG6"/>
    <property type="match status" value="1"/>
</dbReference>
<dbReference type="Proteomes" id="UP000654075">
    <property type="component" value="Unassembled WGS sequence"/>
</dbReference>
<dbReference type="GO" id="GO:0034272">
    <property type="term" value="C:phosphatidylinositol 3-kinase complex, class III, type II"/>
    <property type="evidence" value="ECO:0007669"/>
    <property type="project" value="TreeGrafter"/>
</dbReference>
<dbReference type="GO" id="GO:0030674">
    <property type="term" value="F:protein-macromolecule adaptor activity"/>
    <property type="evidence" value="ECO:0007669"/>
    <property type="project" value="TreeGrafter"/>
</dbReference>
<feature type="domain" description="Atg6/beclin coiled-coil" evidence="4">
    <location>
        <begin position="12"/>
        <end position="143"/>
    </location>
</feature>
<dbReference type="Pfam" id="PF17675">
    <property type="entry name" value="APG6_N"/>
    <property type="match status" value="1"/>
</dbReference>
<dbReference type="GO" id="GO:0000407">
    <property type="term" value="C:phagophore assembly site"/>
    <property type="evidence" value="ECO:0007669"/>
    <property type="project" value="TreeGrafter"/>
</dbReference>
<dbReference type="InterPro" id="IPR040455">
    <property type="entry name" value="Atg6_BARA"/>
</dbReference>
<feature type="domain" description="Atg6 BARA" evidence="3">
    <location>
        <begin position="146"/>
        <end position="298"/>
    </location>
</feature>
<dbReference type="GO" id="GO:0000423">
    <property type="term" value="P:mitophagy"/>
    <property type="evidence" value="ECO:0007669"/>
    <property type="project" value="TreeGrafter"/>
</dbReference>
<evidence type="ECO:0000313" key="5">
    <source>
        <dbReference type="EMBL" id="CAE8619194.1"/>
    </source>
</evidence>
<dbReference type="EMBL" id="CAJNNV010026877">
    <property type="protein sequence ID" value="CAE8619194.1"/>
    <property type="molecule type" value="Genomic_DNA"/>
</dbReference>
<evidence type="ECO:0000313" key="6">
    <source>
        <dbReference type="Proteomes" id="UP000654075"/>
    </source>
</evidence>
<dbReference type="GO" id="GO:0045324">
    <property type="term" value="P:late endosome to vacuole transport"/>
    <property type="evidence" value="ECO:0007669"/>
    <property type="project" value="TreeGrafter"/>
</dbReference>
<feature type="coiled-coil region" evidence="2">
    <location>
        <begin position="15"/>
        <end position="135"/>
    </location>
</feature>
<dbReference type="GO" id="GO:0043548">
    <property type="term" value="F:phosphatidylinositol 3-kinase binding"/>
    <property type="evidence" value="ECO:0007669"/>
    <property type="project" value="TreeGrafter"/>
</dbReference>
<keyword evidence="2" id="KW-0175">Coiled coil</keyword>
<dbReference type="InterPro" id="IPR038274">
    <property type="entry name" value="Atg6/Beclin_C_sf"/>
</dbReference>
<dbReference type="PANTHER" id="PTHR12768:SF4">
    <property type="entry name" value="BECLIN-1"/>
    <property type="match status" value="1"/>
</dbReference>
<proteinExistence type="inferred from homology"/>
<organism evidence="5 6">
    <name type="scientific">Polarella glacialis</name>
    <name type="common">Dinoflagellate</name>
    <dbReference type="NCBI Taxonomy" id="89957"/>
    <lineage>
        <taxon>Eukaryota</taxon>
        <taxon>Sar</taxon>
        <taxon>Alveolata</taxon>
        <taxon>Dinophyceae</taxon>
        <taxon>Suessiales</taxon>
        <taxon>Suessiaceae</taxon>
        <taxon>Polarella</taxon>
    </lineage>
</organism>
<keyword evidence="6" id="KW-1185">Reference proteome</keyword>
<dbReference type="GO" id="GO:0006995">
    <property type="term" value="P:cellular response to nitrogen starvation"/>
    <property type="evidence" value="ECO:0007669"/>
    <property type="project" value="TreeGrafter"/>
</dbReference>
<reference evidence="5" key="1">
    <citation type="submission" date="2021-02" db="EMBL/GenBank/DDBJ databases">
        <authorList>
            <person name="Dougan E. K."/>
            <person name="Rhodes N."/>
            <person name="Thang M."/>
            <person name="Chan C."/>
        </authorList>
    </citation>
    <scope>NUCLEOTIDE SEQUENCE</scope>
</reference>
<evidence type="ECO:0000259" key="3">
    <source>
        <dbReference type="Pfam" id="PF04111"/>
    </source>
</evidence>
<dbReference type="GO" id="GO:0000045">
    <property type="term" value="P:autophagosome assembly"/>
    <property type="evidence" value="ECO:0007669"/>
    <property type="project" value="TreeGrafter"/>
</dbReference>
<feature type="non-terminal residue" evidence="5">
    <location>
        <position position="1"/>
    </location>
</feature>
<evidence type="ECO:0000256" key="2">
    <source>
        <dbReference type="SAM" id="Coils"/>
    </source>
</evidence>
<dbReference type="AlphaFoldDB" id="A0A813FZN8"/>